<dbReference type="Gramene" id="Bo9g145860.1">
    <property type="protein sequence ID" value="Bo9g145860.1"/>
    <property type="gene ID" value="Bo9g145860"/>
</dbReference>
<evidence type="ECO:0000313" key="2">
    <source>
        <dbReference type="Proteomes" id="UP000032141"/>
    </source>
</evidence>
<dbReference type="AlphaFoldDB" id="A0A0D3ED75"/>
<organism evidence="1 2">
    <name type="scientific">Brassica oleracea var. oleracea</name>
    <dbReference type="NCBI Taxonomy" id="109376"/>
    <lineage>
        <taxon>Eukaryota</taxon>
        <taxon>Viridiplantae</taxon>
        <taxon>Streptophyta</taxon>
        <taxon>Embryophyta</taxon>
        <taxon>Tracheophyta</taxon>
        <taxon>Spermatophyta</taxon>
        <taxon>Magnoliopsida</taxon>
        <taxon>eudicotyledons</taxon>
        <taxon>Gunneridae</taxon>
        <taxon>Pentapetalae</taxon>
        <taxon>rosids</taxon>
        <taxon>malvids</taxon>
        <taxon>Brassicales</taxon>
        <taxon>Brassicaceae</taxon>
        <taxon>Brassiceae</taxon>
        <taxon>Brassica</taxon>
    </lineage>
</organism>
<evidence type="ECO:0008006" key="3">
    <source>
        <dbReference type="Google" id="ProtNLM"/>
    </source>
</evidence>
<dbReference type="SUPFAM" id="SSF56672">
    <property type="entry name" value="DNA/RNA polymerases"/>
    <property type="match status" value="1"/>
</dbReference>
<sequence>MLVFVRGIGAVCVYAQPGDEAALSRKGPFGVSSGFFRTRSKGDLGVSRPWRRNSVCRPETSTLGVVYAAAQLSRPVVPRLRGETDEYMIFGRIAATGLFIRILFGLREVTGVTIWYQSGVPSRPRPEMAIRGFGFLLRQFSQELSVSSVMIPRLSRSGYVTFLLPPYFKQSFHEIAFELGCSSLRCIDIGVTLVYSYARRTDLFGESSEMELRFYDVILGMDWLSRHQVVLDCLRERVDIAGADGTEMIKLKEHMEDSSYMGFIRPSTSLWGTSLFLRFMVLEDRLGITTPPDCDRYRGCAEDSLPYYGHYEFVIMSFGWTTTPVAFRKLMNAVFVNTWPSAIVLIDDPIELFLE</sequence>
<dbReference type="Gene3D" id="2.40.70.10">
    <property type="entry name" value="Acid Proteases"/>
    <property type="match status" value="1"/>
</dbReference>
<dbReference type="eggNOG" id="KOG0017">
    <property type="taxonomic scope" value="Eukaryota"/>
</dbReference>
<reference evidence="1 2" key="1">
    <citation type="journal article" date="2014" name="Genome Biol.">
        <title>Transcriptome and methylome profiling reveals relics of genome dominance in the mesopolyploid Brassica oleracea.</title>
        <authorList>
            <person name="Parkin I.A."/>
            <person name="Koh C."/>
            <person name="Tang H."/>
            <person name="Robinson S.J."/>
            <person name="Kagale S."/>
            <person name="Clarke W.E."/>
            <person name="Town C.D."/>
            <person name="Nixon J."/>
            <person name="Krishnakumar V."/>
            <person name="Bidwell S.L."/>
            <person name="Denoeud F."/>
            <person name="Belcram H."/>
            <person name="Links M.G."/>
            <person name="Just J."/>
            <person name="Clarke C."/>
            <person name="Bender T."/>
            <person name="Huebert T."/>
            <person name="Mason A.S."/>
            <person name="Pires J.C."/>
            <person name="Barker G."/>
            <person name="Moore J."/>
            <person name="Walley P.G."/>
            <person name="Manoli S."/>
            <person name="Batley J."/>
            <person name="Edwards D."/>
            <person name="Nelson M.N."/>
            <person name="Wang X."/>
            <person name="Paterson A.H."/>
            <person name="King G."/>
            <person name="Bancroft I."/>
            <person name="Chalhoub B."/>
            <person name="Sharpe A.G."/>
        </authorList>
    </citation>
    <scope>NUCLEOTIDE SEQUENCE</scope>
    <source>
        <strain evidence="1 2">cv. TO1000</strain>
    </source>
</reference>
<reference evidence="1" key="2">
    <citation type="submission" date="2015-03" db="UniProtKB">
        <authorList>
            <consortium name="EnsemblPlants"/>
        </authorList>
    </citation>
    <scope>IDENTIFICATION</scope>
</reference>
<keyword evidence="2" id="KW-1185">Reference proteome</keyword>
<dbReference type="Pfam" id="PF08284">
    <property type="entry name" value="RVP_2"/>
    <property type="match status" value="1"/>
</dbReference>
<evidence type="ECO:0000313" key="1">
    <source>
        <dbReference type="EnsemblPlants" id="Bo9g145860.1"/>
    </source>
</evidence>
<protein>
    <recommendedName>
        <fullName evidence="3">Reverse transcriptase domain-containing protein</fullName>
    </recommendedName>
</protein>
<name>A0A0D3ED75_BRAOL</name>
<dbReference type="InterPro" id="IPR021109">
    <property type="entry name" value="Peptidase_aspartic_dom_sf"/>
</dbReference>
<dbReference type="Proteomes" id="UP000032141">
    <property type="component" value="Chromosome C9"/>
</dbReference>
<dbReference type="HOGENOM" id="CLU_781571_0_0_1"/>
<proteinExistence type="predicted"/>
<accession>A0A0D3ED75</accession>
<dbReference type="InterPro" id="IPR043502">
    <property type="entry name" value="DNA/RNA_pol_sf"/>
</dbReference>
<dbReference type="EnsemblPlants" id="Bo9g145860.1">
    <property type="protein sequence ID" value="Bo9g145860.1"/>
    <property type="gene ID" value="Bo9g145860"/>
</dbReference>